<evidence type="ECO:0000313" key="7">
    <source>
        <dbReference type="WBParaSite" id="Hba_15437"/>
    </source>
</evidence>
<dbReference type="GO" id="GO:0000978">
    <property type="term" value="F:RNA polymerase II cis-regulatory region sequence-specific DNA binding"/>
    <property type="evidence" value="ECO:0007669"/>
    <property type="project" value="TreeGrafter"/>
</dbReference>
<organism evidence="6 7">
    <name type="scientific">Heterorhabditis bacteriophora</name>
    <name type="common">Entomopathogenic nematode worm</name>
    <dbReference type="NCBI Taxonomy" id="37862"/>
    <lineage>
        <taxon>Eukaryota</taxon>
        <taxon>Metazoa</taxon>
        <taxon>Ecdysozoa</taxon>
        <taxon>Nematoda</taxon>
        <taxon>Chromadorea</taxon>
        <taxon>Rhabditida</taxon>
        <taxon>Rhabditina</taxon>
        <taxon>Rhabditomorpha</taxon>
        <taxon>Strongyloidea</taxon>
        <taxon>Heterorhabditidae</taxon>
        <taxon>Heterorhabditis</taxon>
    </lineage>
</organism>
<feature type="domain" description="FOXP coiled-coil" evidence="5">
    <location>
        <begin position="113"/>
        <end position="181"/>
    </location>
</feature>
<dbReference type="Gene3D" id="1.20.5.340">
    <property type="match status" value="1"/>
</dbReference>
<keyword evidence="6" id="KW-1185">Reference proteome</keyword>
<dbReference type="GO" id="GO:0005634">
    <property type="term" value="C:nucleus"/>
    <property type="evidence" value="ECO:0007669"/>
    <property type="project" value="UniProtKB-SubCell"/>
</dbReference>
<evidence type="ECO:0000256" key="2">
    <source>
        <dbReference type="ARBA" id="ARBA00023015"/>
    </source>
</evidence>
<dbReference type="Proteomes" id="UP000095283">
    <property type="component" value="Unplaced"/>
</dbReference>
<reference evidence="7" key="1">
    <citation type="submission" date="2016-11" db="UniProtKB">
        <authorList>
            <consortium name="WormBaseParasite"/>
        </authorList>
    </citation>
    <scope>IDENTIFICATION</scope>
</reference>
<evidence type="ECO:0000256" key="3">
    <source>
        <dbReference type="ARBA" id="ARBA00023163"/>
    </source>
</evidence>
<evidence type="ECO:0000256" key="4">
    <source>
        <dbReference type="ARBA" id="ARBA00023242"/>
    </source>
</evidence>
<sequence length="202" mass="22684">MKIRRIQYFLENKEESSAPSMLSEAQRTPAEPSGPGVPDGLLLLAIQERLNNQLRPASNNTFNNLNSLNLNTISNDATSRLFQSILLGLPLLPTLPNPLDLACLPGTSMSHPLWQHNLCAWPGCNQPCESLPLFIAHLSQAHTFDERSTTDMRSQVELVDTLEHRLNKERNRLQAMMQHLHMKQSPDTTTPTLGKVVFCSMY</sequence>
<dbReference type="PANTHER" id="PTHR45796">
    <property type="entry name" value="FORKHEAD BOX P, ISOFORM C"/>
    <property type="match status" value="1"/>
</dbReference>
<dbReference type="InterPro" id="IPR050998">
    <property type="entry name" value="FOXP"/>
</dbReference>
<protein>
    <submittedName>
        <fullName evidence="7">FOXP-CC domain-containing protein</fullName>
    </submittedName>
</protein>
<dbReference type="InterPro" id="IPR032354">
    <property type="entry name" value="FOXP-CC"/>
</dbReference>
<keyword evidence="4" id="KW-0539">Nucleus</keyword>
<dbReference type="PANTHER" id="PTHR45796:SF4">
    <property type="entry name" value="FORKHEAD BOX P, ISOFORM C"/>
    <property type="match status" value="1"/>
</dbReference>
<dbReference type="GO" id="GO:0000981">
    <property type="term" value="F:DNA-binding transcription factor activity, RNA polymerase II-specific"/>
    <property type="evidence" value="ECO:0007669"/>
    <property type="project" value="TreeGrafter"/>
</dbReference>
<comment type="subcellular location">
    <subcellularLocation>
        <location evidence="1">Nucleus</location>
    </subcellularLocation>
</comment>
<evidence type="ECO:0000259" key="5">
    <source>
        <dbReference type="Pfam" id="PF16159"/>
    </source>
</evidence>
<dbReference type="WBParaSite" id="Hba_15437">
    <property type="protein sequence ID" value="Hba_15437"/>
    <property type="gene ID" value="Hba_15437"/>
</dbReference>
<evidence type="ECO:0000313" key="6">
    <source>
        <dbReference type="Proteomes" id="UP000095283"/>
    </source>
</evidence>
<name>A0A1I7XCL4_HETBA</name>
<dbReference type="AlphaFoldDB" id="A0A1I7XCL4"/>
<keyword evidence="3" id="KW-0804">Transcription</keyword>
<keyword evidence="2" id="KW-0805">Transcription regulation</keyword>
<accession>A0A1I7XCL4</accession>
<evidence type="ECO:0000256" key="1">
    <source>
        <dbReference type="ARBA" id="ARBA00004123"/>
    </source>
</evidence>
<proteinExistence type="predicted"/>
<dbReference type="Pfam" id="PF16159">
    <property type="entry name" value="FOXP-CC"/>
    <property type="match status" value="1"/>
</dbReference>